<keyword evidence="2" id="KW-1185">Reference proteome</keyword>
<dbReference type="Gene3D" id="3.30.420.10">
    <property type="entry name" value="Ribonuclease H-like superfamily/Ribonuclease H"/>
    <property type="match status" value="1"/>
</dbReference>
<gene>
    <name evidence="1" type="ORF">BU26DRAFT_409634</name>
</gene>
<dbReference type="RefSeq" id="XP_033686520.1">
    <property type="nucleotide sequence ID" value="XM_033822914.1"/>
</dbReference>
<dbReference type="AlphaFoldDB" id="A0A6A6IM74"/>
<evidence type="ECO:0000313" key="2">
    <source>
        <dbReference type="Proteomes" id="UP000800094"/>
    </source>
</evidence>
<proteinExistence type="predicted"/>
<accession>A0A6A6IM74</accession>
<dbReference type="InterPro" id="IPR036397">
    <property type="entry name" value="RNaseH_sf"/>
</dbReference>
<reference evidence="1" key="1">
    <citation type="journal article" date="2020" name="Stud. Mycol.">
        <title>101 Dothideomycetes genomes: a test case for predicting lifestyles and emergence of pathogens.</title>
        <authorList>
            <person name="Haridas S."/>
            <person name="Albert R."/>
            <person name="Binder M."/>
            <person name="Bloem J."/>
            <person name="Labutti K."/>
            <person name="Salamov A."/>
            <person name="Andreopoulos B."/>
            <person name="Baker S."/>
            <person name="Barry K."/>
            <person name="Bills G."/>
            <person name="Bluhm B."/>
            <person name="Cannon C."/>
            <person name="Castanera R."/>
            <person name="Culley D."/>
            <person name="Daum C."/>
            <person name="Ezra D."/>
            <person name="Gonzalez J."/>
            <person name="Henrissat B."/>
            <person name="Kuo A."/>
            <person name="Liang C."/>
            <person name="Lipzen A."/>
            <person name="Lutzoni F."/>
            <person name="Magnuson J."/>
            <person name="Mondo S."/>
            <person name="Nolan M."/>
            <person name="Ohm R."/>
            <person name="Pangilinan J."/>
            <person name="Park H.-J."/>
            <person name="Ramirez L."/>
            <person name="Alfaro M."/>
            <person name="Sun H."/>
            <person name="Tritt A."/>
            <person name="Yoshinaga Y."/>
            <person name="Zwiers L.-H."/>
            <person name="Turgeon B."/>
            <person name="Goodwin S."/>
            <person name="Spatafora J."/>
            <person name="Crous P."/>
            <person name="Grigoriev I."/>
        </authorList>
    </citation>
    <scope>NUCLEOTIDE SEQUENCE</scope>
    <source>
        <strain evidence="1">CBS 122368</strain>
    </source>
</reference>
<dbReference type="GeneID" id="54576244"/>
<evidence type="ECO:0000313" key="1">
    <source>
        <dbReference type="EMBL" id="KAF2251516.1"/>
    </source>
</evidence>
<feature type="non-terminal residue" evidence="1">
    <location>
        <position position="79"/>
    </location>
</feature>
<dbReference type="GO" id="GO:0003676">
    <property type="term" value="F:nucleic acid binding"/>
    <property type="evidence" value="ECO:0007669"/>
    <property type="project" value="InterPro"/>
</dbReference>
<sequence>IVTGPIESVVVIFVIAKQYVDRNGSRQSIAIYTDNQAAITSTAKPEGQSGAYILREIAQQIQDIQNKGRVVKIRWIPAH</sequence>
<feature type="non-terminal residue" evidence="1">
    <location>
        <position position="1"/>
    </location>
</feature>
<dbReference type="OrthoDB" id="3794554at2759"/>
<name>A0A6A6IM74_9PLEO</name>
<dbReference type="EMBL" id="ML987193">
    <property type="protein sequence ID" value="KAF2251516.1"/>
    <property type="molecule type" value="Genomic_DNA"/>
</dbReference>
<dbReference type="Proteomes" id="UP000800094">
    <property type="component" value="Unassembled WGS sequence"/>
</dbReference>
<organism evidence="1 2">
    <name type="scientific">Trematosphaeria pertusa</name>
    <dbReference type="NCBI Taxonomy" id="390896"/>
    <lineage>
        <taxon>Eukaryota</taxon>
        <taxon>Fungi</taxon>
        <taxon>Dikarya</taxon>
        <taxon>Ascomycota</taxon>
        <taxon>Pezizomycotina</taxon>
        <taxon>Dothideomycetes</taxon>
        <taxon>Pleosporomycetidae</taxon>
        <taxon>Pleosporales</taxon>
        <taxon>Massarineae</taxon>
        <taxon>Trematosphaeriaceae</taxon>
        <taxon>Trematosphaeria</taxon>
    </lineage>
</organism>
<protein>
    <submittedName>
        <fullName evidence="1">Uncharacterized protein</fullName>
    </submittedName>
</protein>